<comment type="caution">
    <text evidence="2">The sequence shown here is derived from an EMBL/GenBank/DDBJ whole genome shotgun (WGS) entry which is preliminary data.</text>
</comment>
<name>A0A8H6KXF7_9PEZI</name>
<dbReference type="AlphaFoldDB" id="A0A8H6KXF7"/>
<evidence type="ECO:0000313" key="3">
    <source>
        <dbReference type="Proteomes" id="UP000654918"/>
    </source>
</evidence>
<keyword evidence="3" id="KW-1185">Reference proteome</keyword>
<evidence type="ECO:0000256" key="1">
    <source>
        <dbReference type="SAM" id="SignalP"/>
    </source>
</evidence>
<evidence type="ECO:0008006" key="4">
    <source>
        <dbReference type="Google" id="ProtNLM"/>
    </source>
</evidence>
<dbReference type="Proteomes" id="UP000654918">
    <property type="component" value="Unassembled WGS sequence"/>
</dbReference>
<accession>A0A8H6KXF7</accession>
<reference evidence="2" key="1">
    <citation type="journal article" date="2020" name="Phytopathology">
        <title>Genome Sequence Resources of Colletotrichum truncatum, C. plurivorum, C. musicola, and C. sojae: Four Species Pathogenic to Soybean (Glycine max).</title>
        <authorList>
            <person name="Rogerio F."/>
            <person name="Boufleur T.R."/>
            <person name="Ciampi-Guillardi M."/>
            <person name="Sukno S.A."/>
            <person name="Thon M.R."/>
            <person name="Massola Junior N.S."/>
            <person name="Baroncelli R."/>
        </authorList>
    </citation>
    <scope>NUCLEOTIDE SEQUENCE</scope>
    <source>
        <strain evidence="2">LFN00145</strain>
    </source>
</reference>
<proteinExistence type="predicted"/>
<feature type="signal peptide" evidence="1">
    <location>
        <begin position="1"/>
        <end position="22"/>
    </location>
</feature>
<gene>
    <name evidence="2" type="ORF">CPLU01_01892</name>
</gene>
<sequence>MISSVITSVLLLVSTATSAVIAAPPQAVLAASDINLASIKGPDSRICSTFNAYDVPPPFDTVGTHVGPVVINTIGEIGVGGPFMRSTLCLNETNKTIYDPRGLNCFSKGTNTKLQCYRGLSGDNVFDLRTATRLGQDDPPTVLWQDGTQFFFLCPALDSPLTPKPFHIYQRKIPAGQTPDGCKVVRLHLFVPPVTQPDSQLMAPDPVSEVPLITENPSIGRRSLDDRLDDLKNFPTCHLSLGPVVKPSTPRGYTHIDADVDIGNDRLDHIGNASLAIEFEFNIPASFPRDKKDDGERCGLLLNLPDCKKMPDSAFCMHILPGMDMDKFGVELELVKDSHPSTSWTGSVFNRIKPDTCMLLAHFKCGAEPRTMTWILRAKGGWGYQQPKDTVGAQGSGSTRFVQMEDGKVKEAGLFLAACDPPANASH</sequence>
<evidence type="ECO:0000313" key="2">
    <source>
        <dbReference type="EMBL" id="KAF6839472.1"/>
    </source>
</evidence>
<keyword evidence="1" id="KW-0732">Signal</keyword>
<organism evidence="2 3">
    <name type="scientific">Colletotrichum plurivorum</name>
    <dbReference type="NCBI Taxonomy" id="2175906"/>
    <lineage>
        <taxon>Eukaryota</taxon>
        <taxon>Fungi</taxon>
        <taxon>Dikarya</taxon>
        <taxon>Ascomycota</taxon>
        <taxon>Pezizomycotina</taxon>
        <taxon>Sordariomycetes</taxon>
        <taxon>Hypocreomycetidae</taxon>
        <taxon>Glomerellales</taxon>
        <taxon>Glomerellaceae</taxon>
        <taxon>Colletotrichum</taxon>
        <taxon>Colletotrichum orchidearum species complex</taxon>
    </lineage>
</organism>
<dbReference type="EMBL" id="WIGO01000013">
    <property type="protein sequence ID" value="KAF6839472.1"/>
    <property type="molecule type" value="Genomic_DNA"/>
</dbReference>
<feature type="chain" id="PRO_5034987056" description="Ubiquitin 3 binding protein But2 C-terminal domain-containing protein" evidence="1">
    <location>
        <begin position="23"/>
        <end position="427"/>
    </location>
</feature>
<protein>
    <recommendedName>
        <fullName evidence="4">Ubiquitin 3 binding protein But2 C-terminal domain-containing protein</fullName>
    </recommendedName>
</protein>